<dbReference type="InterPro" id="IPR003010">
    <property type="entry name" value="C-N_Hydrolase"/>
</dbReference>
<dbReference type="SMART" id="SM00567">
    <property type="entry name" value="EZ_HEAT"/>
    <property type="match status" value="11"/>
</dbReference>
<evidence type="ECO:0000259" key="2">
    <source>
        <dbReference type="PROSITE" id="PS50263"/>
    </source>
</evidence>
<dbReference type="PROSITE" id="PS50077">
    <property type="entry name" value="HEAT_REPEAT"/>
    <property type="match status" value="1"/>
</dbReference>
<dbReference type="PANTHER" id="PTHR12697">
    <property type="entry name" value="PBS LYASE HEAT-LIKE PROTEIN"/>
    <property type="match status" value="1"/>
</dbReference>
<protein>
    <recommendedName>
        <fullName evidence="2">CN hydrolase domain-containing protein</fullName>
    </recommendedName>
</protein>
<evidence type="ECO:0000256" key="1">
    <source>
        <dbReference type="ARBA" id="ARBA00045876"/>
    </source>
</evidence>
<dbReference type="InterPro" id="IPR011989">
    <property type="entry name" value="ARM-like"/>
</dbReference>
<reference evidence="3" key="1">
    <citation type="submission" date="2022-09" db="EMBL/GenBank/DDBJ databases">
        <title>Actin cytoskeleton and complex cell architecture in an #Asgard archaeon.</title>
        <authorList>
            <person name="Ponce Toledo R.I."/>
            <person name="Schleper C."/>
            <person name="Rodrigues Oliveira T."/>
            <person name="Wollweber F."/>
            <person name="Xu J."/>
            <person name="Rittmann S."/>
            <person name="Klingl A."/>
            <person name="Pilhofer M."/>
        </authorList>
    </citation>
    <scope>NUCLEOTIDE SEQUENCE</scope>
    <source>
        <strain evidence="3">B-35</strain>
    </source>
</reference>
<evidence type="ECO:0000313" key="4">
    <source>
        <dbReference type="Proteomes" id="UP001208689"/>
    </source>
</evidence>
<dbReference type="Pfam" id="PF03130">
    <property type="entry name" value="HEAT_PBS"/>
    <property type="match status" value="1"/>
</dbReference>
<dbReference type="SUPFAM" id="SSF48371">
    <property type="entry name" value="ARM repeat"/>
    <property type="match status" value="1"/>
</dbReference>
<accession>A0ABY6HT45</accession>
<dbReference type="InterPro" id="IPR036526">
    <property type="entry name" value="C-N_Hydrolase_sf"/>
</dbReference>
<dbReference type="Proteomes" id="UP001208689">
    <property type="component" value="Chromosome"/>
</dbReference>
<dbReference type="PANTHER" id="PTHR12697:SF5">
    <property type="entry name" value="DEOXYHYPUSINE HYDROXYLASE"/>
    <property type="match status" value="1"/>
</dbReference>
<dbReference type="EMBL" id="CP104013">
    <property type="protein sequence ID" value="UYP46691.1"/>
    <property type="molecule type" value="Genomic_DNA"/>
</dbReference>
<sequence>MSMSTTVLLQQINDVDTEARLLAIKRLGMIYDDEKIIDPLLKLLLDNDARIREAVILSLSVQSSSPKIIKPIINALSDEVVDVQLAAIKALSEFRSILATKPLIKILSDPEDEVRAGTVLALGLIEDKNALFPLIDCLEDQNSQVRINALVALSQLGDPRSIDPIIDLIQNETDDIVKQMAILSLGPLGKGDKRIVEPLIQHLSSPNPRFRQYAIVSLGQTKNPEIIKPLLKLLNDEDAYVRRACATALSDVKDPATVKEFIARLDDENAEIRETAARALGKLGDIDAILGLIHALYDTSNAVREEAAKSLGDLEDSAASKSLISVFKKEQDPSVKIAMAIALGRIEGNSPPSTSFVLANPAMRVLSKALSHKELGVRAASAESLAKICINNKKYGKAKNYYRRASDESLTWEFKQPFNLASSLGCEVMDRLSKKHYGGMASIFEAIYDNLATAAKMIGNHTFISKNYWKILEVYDQIFQSKNKGQFVQHFRDLGLKILLLAKKLPEDKQNLLNTSQDRLNEKFQVIDKRGLALSESLVEMENLKPDLFDIGNKILQIEPLELRMDEDQENTINVIEDLSEIPSMGALATMDTTDLLREEENIIQRHVTREVDRKFLLEDIPLTMDTHLFAGKDLSVGLIQFLQGAKRESFIEDDRDLWEKFVRRYYDEEVYRQTRILQFTQESIQFRAKPKIIGYLDDAIYEGCKLIIFPECSMPESYLPKLQQFADRFNIFIIAGVECISDQGHFYNRAYFISPMNENMPYQQKNTRTVMPSSEKNMLEWVENIETTSPPKFSIFESPFGKFIILIGNDIKEYSQFIPFITRERGLDFALFLNNGIENTALSHKYQELATEISKPILYLNTGQFGGTNVYLAKDTQQSPLQSEYSEGIFHWKYAVPEDDMPEFEL</sequence>
<dbReference type="InterPro" id="IPR004155">
    <property type="entry name" value="PBS_lyase_HEAT"/>
</dbReference>
<keyword evidence="4" id="KW-1185">Reference proteome</keyword>
<evidence type="ECO:0000313" key="3">
    <source>
        <dbReference type="EMBL" id="UYP46691.1"/>
    </source>
</evidence>
<dbReference type="Gene3D" id="3.60.110.10">
    <property type="entry name" value="Carbon-nitrogen hydrolase"/>
    <property type="match status" value="1"/>
</dbReference>
<feature type="domain" description="CN hydrolase" evidence="2">
    <location>
        <begin position="672"/>
        <end position="907"/>
    </location>
</feature>
<gene>
    <name evidence="3" type="ORF">NEF87_002976</name>
</gene>
<dbReference type="PROSITE" id="PS50263">
    <property type="entry name" value="CN_HYDROLASE"/>
    <property type="match status" value="1"/>
</dbReference>
<organism evidence="3 4">
    <name type="scientific">Candidatus Lokiarchaeum ossiferum</name>
    <dbReference type="NCBI Taxonomy" id="2951803"/>
    <lineage>
        <taxon>Archaea</taxon>
        <taxon>Promethearchaeati</taxon>
        <taxon>Promethearchaeota</taxon>
        <taxon>Promethearchaeia</taxon>
        <taxon>Promethearchaeales</taxon>
        <taxon>Promethearchaeaceae</taxon>
        <taxon>Candidatus Lokiarchaeum</taxon>
    </lineage>
</organism>
<dbReference type="Gene3D" id="1.25.10.10">
    <property type="entry name" value="Leucine-rich Repeat Variant"/>
    <property type="match status" value="3"/>
</dbReference>
<dbReference type="SUPFAM" id="SSF56317">
    <property type="entry name" value="Carbon-nitrogen hydrolase"/>
    <property type="match status" value="1"/>
</dbReference>
<comment type="function">
    <text evidence="1">Catalyzes the hydroxylation of the N(6)-(4-aminobutyl)-L-lysine intermediate produced by deoxyhypusine synthase/DHPS on a critical lysine of the eukaryotic translation initiation factor 5A/eIF-5A. This is the second step of the post-translational modification of that lysine into an unusual amino acid residue named hypusine. Hypusination is unique to mature eIF-5A factor and is essential for its function.</text>
</comment>
<dbReference type="InterPro" id="IPR016024">
    <property type="entry name" value="ARM-type_fold"/>
</dbReference>
<proteinExistence type="predicted"/>
<dbReference type="Pfam" id="PF13646">
    <property type="entry name" value="HEAT_2"/>
    <property type="match status" value="3"/>
</dbReference>
<dbReference type="InterPro" id="IPR021133">
    <property type="entry name" value="HEAT_type_2"/>
</dbReference>
<name>A0ABY6HT45_9ARCH</name>